<proteinExistence type="predicted"/>
<reference evidence="1 2" key="1">
    <citation type="submission" date="2024-06" db="EMBL/GenBank/DDBJ databases">
        <authorList>
            <person name="Pan Q."/>
            <person name="Wen M."/>
            <person name="Jouanno E."/>
            <person name="Zahm M."/>
            <person name="Klopp C."/>
            <person name="Cabau C."/>
            <person name="Louis A."/>
            <person name="Berthelot C."/>
            <person name="Parey E."/>
            <person name="Roest Crollius H."/>
            <person name="Montfort J."/>
            <person name="Robinson-Rechavi M."/>
            <person name="Bouchez O."/>
            <person name="Lampietro C."/>
            <person name="Lopez Roques C."/>
            <person name="Donnadieu C."/>
            <person name="Postlethwait J."/>
            <person name="Bobe J."/>
            <person name="Verreycken H."/>
            <person name="Guiguen Y."/>
        </authorList>
    </citation>
    <scope>NUCLEOTIDE SEQUENCE [LARGE SCALE GENOMIC DNA]</scope>
    <source>
        <strain evidence="1">Up_M1</strain>
        <tissue evidence="1">Testis</tissue>
    </source>
</reference>
<evidence type="ECO:0008006" key="3">
    <source>
        <dbReference type="Google" id="ProtNLM"/>
    </source>
</evidence>
<protein>
    <recommendedName>
        <fullName evidence="3">Threonine-rich GPI-anchored glyco</fullName>
    </recommendedName>
</protein>
<evidence type="ECO:0000313" key="1">
    <source>
        <dbReference type="EMBL" id="KAL0969376.1"/>
    </source>
</evidence>
<keyword evidence="2" id="KW-1185">Reference proteome</keyword>
<evidence type="ECO:0000313" key="2">
    <source>
        <dbReference type="Proteomes" id="UP001557470"/>
    </source>
</evidence>
<comment type="caution">
    <text evidence="1">The sequence shown here is derived from an EMBL/GenBank/DDBJ whole genome shotgun (WGS) entry which is preliminary data.</text>
</comment>
<accession>A0ABD0WE81</accession>
<sequence length="657" mass="73270">EYACTSKAKLTAENLVTLLNCQLKSNNSYSTETWKLFFQNNADVLDQALLSYSILNPVISSTTVPQVLDAIEEVTINNFSNAQLINASFIEEWFNQKLQPFLASPSSIFLSCLSSKNFSCQTYQIVVKALSSQSASMNIEQQQLIFTRFIYPFLTRNGSSDPGCVSSTYGSLDWLQKNFGNYSAFVTVSEILALNPKFSSLDTLSLLTPSQVAQWTLSSGVLNNTNDITLAFEQLEKGDAFQNIDAFLTELTTNEQTLEIIPVVRDYMMNQTFTIISPHFPQFEKLDWIAWFEVKLTPILPSFTEGMLTIAISNVNCTNYQVIVKGLSSAFSRITPDRSEEFTAVLLNYLRTNAQLFNRPACRQDINSDTEWLEVNLGLYYVDVPYSDLKYFNISGVAVLDSLSPNQKAELILDTTSGALENVTLVSEVFVSLIKSEVQLEEFFVTFVEVTVQENITIIENAAVRDTILNLTLTGLAPYFYEFEPVDFQLWFQVNLQVVLASFSSASLVVIPLNITCESYNAIYLGLDQSLESLPPNLSQGLMSAKDALMEAFQSCPRPPVFIGCKDTQINEVQLCAGVDSSLLEQQLSSGIASANLCDYNIAEYACTSKAKLTAENLVTLLNCQLKSNNSYSTETWKLFFQNNAEVLDQALLSYSI</sequence>
<name>A0ABD0WE81_UMBPY</name>
<feature type="non-terminal residue" evidence="1">
    <location>
        <position position="1"/>
    </location>
</feature>
<organism evidence="1 2">
    <name type="scientific">Umbra pygmaea</name>
    <name type="common">Eastern mudminnow</name>
    <dbReference type="NCBI Taxonomy" id="75934"/>
    <lineage>
        <taxon>Eukaryota</taxon>
        <taxon>Metazoa</taxon>
        <taxon>Chordata</taxon>
        <taxon>Craniata</taxon>
        <taxon>Vertebrata</taxon>
        <taxon>Euteleostomi</taxon>
        <taxon>Actinopterygii</taxon>
        <taxon>Neopterygii</taxon>
        <taxon>Teleostei</taxon>
        <taxon>Protacanthopterygii</taxon>
        <taxon>Esociformes</taxon>
        <taxon>Umbridae</taxon>
        <taxon>Umbra</taxon>
    </lineage>
</organism>
<gene>
    <name evidence="1" type="ORF">UPYG_G00226240</name>
</gene>
<feature type="non-terminal residue" evidence="1">
    <location>
        <position position="657"/>
    </location>
</feature>
<dbReference type="AlphaFoldDB" id="A0ABD0WE81"/>
<dbReference type="EMBL" id="JAGEUA010000007">
    <property type="protein sequence ID" value="KAL0969376.1"/>
    <property type="molecule type" value="Genomic_DNA"/>
</dbReference>
<dbReference type="Proteomes" id="UP001557470">
    <property type="component" value="Unassembled WGS sequence"/>
</dbReference>